<gene>
    <name evidence="2" type="ORF">FA048_19470</name>
</gene>
<accession>A0A4U1CCT6</accession>
<dbReference type="AlphaFoldDB" id="A0A4U1CCT6"/>
<dbReference type="Proteomes" id="UP000309488">
    <property type="component" value="Unassembled WGS sequence"/>
</dbReference>
<protein>
    <submittedName>
        <fullName evidence="2">DinB family protein</fullName>
    </submittedName>
</protein>
<name>A0A4U1CCT6_9SPHI</name>
<dbReference type="Gene3D" id="1.20.120.450">
    <property type="entry name" value="dinb family like domain"/>
    <property type="match status" value="1"/>
</dbReference>
<dbReference type="InterPro" id="IPR034660">
    <property type="entry name" value="DinB/YfiT-like"/>
</dbReference>
<comment type="caution">
    <text evidence="2">The sequence shown here is derived from an EMBL/GenBank/DDBJ whole genome shotgun (WGS) entry which is preliminary data.</text>
</comment>
<keyword evidence="3" id="KW-1185">Reference proteome</keyword>
<evidence type="ECO:0000313" key="2">
    <source>
        <dbReference type="EMBL" id="TKC04642.1"/>
    </source>
</evidence>
<reference evidence="2 3" key="1">
    <citation type="submission" date="2019-04" db="EMBL/GenBank/DDBJ databases">
        <title>Pedobacter sp. RP-3-22 sp. nov., isolated from Arctic soil.</title>
        <authorList>
            <person name="Dahal R.H."/>
            <person name="Kim D.-U."/>
        </authorList>
    </citation>
    <scope>NUCLEOTIDE SEQUENCE [LARGE SCALE GENOMIC DNA]</scope>
    <source>
        <strain evidence="2 3">RP-3-22</strain>
    </source>
</reference>
<evidence type="ECO:0000313" key="3">
    <source>
        <dbReference type="Proteomes" id="UP000309488"/>
    </source>
</evidence>
<evidence type="ECO:0000259" key="1">
    <source>
        <dbReference type="Pfam" id="PF12867"/>
    </source>
</evidence>
<dbReference type="Pfam" id="PF12867">
    <property type="entry name" value="DinB_2"/>
    <property type="match status" value="1"/>
</dbReference>
<dbReference type="EMBL" id="SWBR01000007">
    <property type="protein sequence ID" value="TKC04642.1"/>
    <property type="molecule type" value="Genomic_DNA"/>
</dbReference>
<feature type="domain" description="DinB-like" evidence="1">
    <location>
        <begin position="9"/>
        <end position="144"/>
    </location>
</feature>
<proteinExistence type="predicted"/>
<sequence>MDKIIELIKASRTKLLSLVEELSTEELNYIPAGFNNNLAWQIGHIVVSQQILCYKLAGQKYIIEDELIDLYKNGSKPERPFSEIEIAQMKAYALSTIDQLAIDLQHGIFDNYTPYTISTYPSFRLENVKDAITFIVSHDGLHYGCSLGLKKLVKNNA</sequence>
<organism evidence="2 3">
    <name type="scientific">Pedobacter polaris</name>
    <dbReference type="NCBI Taxonomy" id="2571273"/>
    <lineage>
        <taxon>Bacteria</taxon>
        <taxon>Pseudomonadati</taxon>
        <taxon>Bacteroidota</taxon>
        <taxon>Sphingobacteriia</taxon>
        <taxon>Sphingobacteriales</taxon>
        <taxon>Sphingobacteriaceae</taxon>
        <taxon>Pedobacter</taxon>
    </lineage>
</organism>
<dbReference type="InterPro" id="IPR024775">
    <property type="entry name" value="DinB-like"/>
</dbReference>
<dbReference type="RefSeq" id="WP_136844312.1">
    <property type="nucleotide sequence ID" value="NZ_SWBR01000007.1"/>
</dbReference>
<dbReference type="SUPFAM" id="SSF109854">
    <property type="entry name" value="DinB/YfiT-like putative metalloenzymes"/>
    <property type="match status" value="1"/>
</dbReference>
<dbReference type="OrthoDB" id="4295522at2"/>